<accession>A0A1J0GL78</accession>
<proteinExistence type="predicted"/>
<keyword evidence="5" id="KW-1185">Reference proteome</keyword>
<dbReference type="CDD" id="cd04622">
    <property type="entry name" value="CBS_pair_HRP1_like"/>
    <property type="match status" value="1"/>
</dbReference>
<dbReference type="STRING" id="1552.A7L45_19575"/>
<dbReference type="PANTHER" id="PTHR43080">
    <property type="entry name" value="CBS DOMAIN-CONTAINING PROTEIN CBSX3, MITOCHONDRIAL"/>
    <property type="match status" value="1"/>
</dbReference>
<dbReference type="InterPro" id="IPR051257">
    <property type="entry name" value="Diverse_CBS-Domain"/>
</dbReference>
<dbReference type="SUPFAM" id="SSF54631">
    <property type="entry name" value="CBS-domain pair"/>
    <property type="match status" value="1"/>
</dbReference>
<dbReference type="Proteomes" id="UP000182569">
    <property type="component" value="Chromosome"/>
</dbReference>
<dbReference type="PROSITE" id="PS51371">
    <property type="entry name" value="CBS"/>
    <property type="match status" value="2"/>
</dbReference>
<evidence type="ECO:0000313" key="4">
    <source>
        <dbReference type="EMBL" id="APC42097.1"/>
    </source>
</evidence>
<dbReference type="SMART" id="SM00116">
    <property type="entry name" value="CBS"/>
    <property type="match status" value="2"/>
</dbReference>
<reference evidence="5" key="1">
    <citation type="journal article" date="2016" name="Front. Microbiol.">
        <title>Complete Genome Sequence of Clostridium estertheticum DSM 8809, a Microbe Identified in Spoiled Vacuum Packed Beef.</title>
        <authorList>
            <person name="Yu Z."/>
            <person name="Gunn L."/>
            <person name="Brennan E."/>
            <person name="Reid R."/>
            <person name="Wall P.G."/>
            <person name="Gaora O.P."/>
            <person name="Hurley D."/>
            <person name="Bolton D."/>
            <person name="Fanning S."/>
        </authorList>
    </citation>
    <scope>NUCLEOTIDE SEQUENCE [LARGE SCALE GENOMIC DNA]</scope>
    <source>
        <strain evidence="5">DSM 8809</strain>
    </source>
</reference>
<gene>
    <name evidence="4" type="ORF">A7L45_19575</name>
</gene>
<evidence type="ECO:0000256" key="2">
    <source>
        <dbReference type="PROSITE-ProRule" id="PRU00703"/>
    </source>
</evidence>
<evidence type="ECO:0000256" key="1">
    <source>
        <dbReference type="ARBA" id="ARBA00023122"/>
    </source>
</evidence>
<feature type="domain" description="CBS" evidence="3">
    <location>
        <begin position="73"/>
        <end position="131"/>
    </location>
</feature>
<sequence length="143" mass="15804">MKISEIMTKEVISLSVDDTVERAAQIMKEYNIGSIPVNTQGRGLVGIITDRDIILRCVAEGKDIKVQKIREIMTSNPVVGDENINVNDATRIMGERQIRRLPITSDNELIGIVTLGDLALEPNLKQETTDVLGEISIPCSHCF</sequence>
<dbReference type="EMBL" id="CP015756">
    <property type="protein sequence ID" value="APC42097.1"/>
    <property type="molecule type" value="Genomic_DNA"/>
</dbReference>
<dbReference type="PANTHER" id="PTHR43080:SF2">
    <property type="entry name" value="CBS DOMAIN-CONTAINING PROTEIN"/>
    <property type="match status" value="1"/>
</dbReference>
<dbReference type="RefSeq" id="WP_071614388.1">
    <property type="nucleotide sequence ID" value="NZ_CP015756.1"/>
</dbReference>
<evidence type="ECO:0000259" key="3">
    <source>
        <dbReference type="PROSITE" id="PS51371"/>
    </source>
</evidence>
<dbReference type="Pfam" id="PF00571">
    <property type="entry name" value="CBS"/>
    <property type="match status" value="2"/>
</dbReference>
<organism evidence="4 5">
    <name type="scientific">Clostridium estertheticum subsp. estertheticum</name>
    <dbReference type="NCBI Taxonomy" id="1552"/>
    <lineage>
        <taxon>Bacteria</taxon>
        <taxon>Bacillati</taxon>
        <taxon>Bacillota</taxon>
        <taxon>Clostridia</taxon>
        <taxon>Eubacteriales</taxon>
        <taxon>Clostridiaceae</taxon>
        <taxon>Clostridium</taxon>
    </lineage>
</organism>
<evidence type="ECO:0000313" key="5">
    <source>
        <dbReference type="Proteomes" id="UP000182569"/>
    </source>
</evidence>
<keyword evidence="1 2" id="KW-0129">CBS domain</keyword>
<dbReference type="OrthoDB" id="9802114at2"/>
<dbReference type="InterPro" id="IPR046342">
    <property type="entry name" value="CBS_dom_sf"/>
</dbReference>
<dbReference type="InterPro" id="IPR000644">
    <property type="entry name" value="CBS_dom"/>
</dbReference>
<dbReference type="Gene3D" id="3.10.580.10">
    <property type="entry name" value="CBS-domain"/>
    <property type="match status" value="1"/>
</dbReference>
<protein>
    <submittedName>
        <fullName evidence="4">CBS domain-containing protein</fullName>
    </submittedName>
</protein>
<dbReference type="KEGG" id="ceu:A7L45_19575"/>
<name>A0A1J0GL78_9CLOT</name>
<feature type="domain" description="CBS" evidence="3">
    <location>
        <begin position="7"/>
        <end position="64"/>
    </location>
</feature>
<dbReference type="AlphaFoldDB" id="A0A1J0GL78"/>